<dbReference type="PROSITE" id="PS50222">
    <property type="entry name" value="EF_HAND_2"/>
    <property type="match status" value="1"/>
</dbReference>
<dbReference type="GO" id="GO:0005737">
    <property type="term" value="C:cytoplasm"/>
    <property type="evidence" value="ECO:0007669"/>
    <property type="project" value="TreeGrafter"/>
</dbReference>
<name>A0A8S1SXD5_9CILI</name>
<dbReference type="AlphaFoldDB" id="A0A8S1SXD5"/>
<evidence type="ECO:0000259" key="2">
    <source>
        <dbReference type="PROSITE" id="PS50222"/>
    </source>
</evidence>
<accession>A0A8S1SXD5</accession>
<dbReference type="PROSITE" id="PS51450">
    <property type="entry name" value="LRR"/>
    <property type="match status" value="1"/>
</dbReference>
<keyword evidence="1" id="KW-0175">Coiled coil</keyword>
<gene>
    <name evidence="3" type="ORF">PPENT_87.1.T0130378</name>
</gene>
<organism evidence="3 4">
    <name type="scientific">Paramecium pentaurelia</name>
    <dbReference type="NCBI Taxonomy" id="43138"/>
    <lineage>
        <taxon>Eukaryota</taxon>
        <taxon>Sar</taxon>
        <taxon>Alveolata</taxon>
        <taxon>Ciliophora</taxon>
        <taxon>Intramacronucleata</taxon>
        <taxon>Oligohymenophorea</taxon>
        <taxon>Peniculida</taxon>
        <taxon>Parameciidae</taxon>
        <taxon>Paramecium</taxon>
    </lineage>
</organism>
<feature type="domain" description="EF-hand" evidence="2">
    <location>
        <begin position="753"/>
        <end position="788"/>
    </location>
</feature>
<protein>
    <recommendedName>
        <fullName evidence="2">EF-hand domain-containing protein</fullName>
    </recommendedName>
</protein>
<dbReference type="GO" id="GO:0005509">
    <property type="term" value="F:calcium ion binding"/>
    <property type="evidence" value="ECO:0007669"/>
    <property type="project" value="InterPro"/>
</dbReference>
<sequence length="837" mass="98981">MNQKEIAKEVLAVSLHIADADKFDFEDSKKRMQLLTESVLKTNLLRQKPNKNCNQTVDLEFQQIDNLKDLLPHLAECSNLRELILHGNRLHTLPEDLSTLNTVETLDISNNLFDDIIPIINALKTMPKLIHLHIGLRNINEEKYLILQLPNLITLNNRRLKFFDQLDSDRPSERQSARSEKSYQSEITFNQDDVDNVENLFNQICNMENNSNQQKTHSSQLTDHVKDVMTDFSTKVQQTHSKHFLDTHILKAKYDLYEICFRELIDYFRNNNNKLEQVLRTLQQEHSYIFNDLTNIIYNLKDYKKIQKDNHEIEQLILNSDIVKSQNKEIQLFKEEHDRLLNEKNKIQQQKDQLYELIHPLQLQINTLQNTLQQLEQEKENLNNINSQLEYQFAQQQLLQRSHRDSSKQIQSANQSFQDIQSFSNFQTQQVVMLIKTTQTDYPQFFEKESQTNDQEGKIINKSIDLQSFQQELEDLQCQNEQLQQENKKYLEMIIRRSKVENSSNVMSDISYKQTESPSIIEKKRQKALSEFHLLVQPQSFRPLTLKQLKDIIQDIYESKSKHDIRQYENKLPLETIEQHIYTYLYCKYGLKNLALEWVACIINAIKKYITEDNDVTVFGLMLKNNIDEDFRILQSQRKLNIEHIIQNILQAKYKTKPVAEIKEMVKQKVAGQITQQEAIEILKCCLGEEDRETILNLLNMHQIKTATSVSPIKRINQKEQQRRPSAQKEQIKYEFSIFIKLILEYFMNLYQQYLANLCVVFKSVDHDKDGIINQQQFLKLTESIKPNLKNEECSQIYEILDPFKNDKITFSQIVRVFKNPQLYNKNVDLIQQISIV</sequence>
<dbReference type="PANTHER" id="PTHR16306">
    <property type="entry name" value="TRANSLIN-ASSOCIATED FACTOR X-INTERACTING PROTEIN 1"/>
    <property type="match status" value="1"/>
</dbReference>
<dbReference type="OrthoDB" id="1060944at2759"/>
<dbReference type="EMBL" id="CAJJDO010000013">
    <property type="protein sequence ID" value="CAD8144743.1"/>
    <property type="molecule type" value="Genomic_DNA"/>
</dbReference>
<feature type="coiled-coil region" evidence="1">
    <location>
        <begin position="323"/>
        <end position="392"/>
    </location>
</feature>
<feature type="coiled-coil region" evidence="1">
    <location>
        <begin position="459"/>
        <end position="493"/>
    </location>
</feature>
<dbReference type="InterPro" id="IPR001611">
    <property type="entry name" value="Leu-rich_rpt"/>
</dbReference>
<dbReference type="InterPro" id="IPR002048">
    <property type="entry name" value="EF_hand_dom"/>
</dbReference>
<proteinExistence type="predicted"/>
<comment type="caution">
    <text evidence="3">The sequence shown here is derived from an EMBL/GenBank/DDBJ whole genome shotgun (WGS) entry which is preliminary data.</text>
</comment>
<dbReference type="PANTHER" id="PTHR16306:SF1">
    <property type="entry name" value="CHROMOSOME UNDETERMINED SCAFFOLD_7, WHOLE GENOME SHOTGUN SEQUENCE"/>
    <property type="match status" value="1"/>
</dbReference>
<dbReference type="Proteomes" id="UP000689195">
    <property type="component" value="Unassembled WGS sequence"/>
</dbReference>
<reference evidence="3" key="1">
    <citation type="submission" date="2021-01" db="EMBL/GenBank/DDBJ databases">
        <authorList>
            <consortium name="Genoscope - CEA"/>
            <person name="William W."/>
        </authorList>
    </citation>
    <scope>NUCLEOTIDE SEQUENCE</scope>
</reference>
<keyword evidence="4" id="KW-1185">Reference proteome</keyword>
<evidence type="ECO:0000313" key="4">
    <source>
        <dbReference type="Proteomes" id="UP000689195"/>
    </source>
</evidence>
<evidence type="ECO:0000256" key="1">
    <source>
        <dbReference type="SAM" id="Coils"/>
    </source>
</evidence>
<evidence type="ECO:0000313" key="3">
    <source>
        <dbReference type="EMBL" id="CAD8144743.1"/>
    </source>
</evidence>